<proteinExistence type="predicted"/>
<feature type="chain" id="PRO_5019765204" evidence="1">
    <location>
        <begin position="26"/>
        <end position="80"/>
    </location>
</feature>
<dbReference type="InterPro" id="IPR006311">
    <property type="entry name" value="TAT_signal"/>
</dbReference>
<accession>A0A455UF77</accession>
<name>A0A455UF77_9GAMM</name>
<dbReference type="AlphaFoldDB" id="A0A455UF77"/>
<organism evidence="2 3">
    <name type="scientific">Vreelandella sulfidaeris</name>
    <dbReference type="NCBI Taxonomy" id="115553"/>
    <lineage>
        <taxon>Bacteria</taxon>
        <taxon>Pseudomonadati</taxon>
        <taxon>Pseudomonadota</taxon>
        <taxon>Gammaproteobacteria</taxon>
        <taxon>Oceanospirillales</taxon>
        <taxon>Halomonadaceae</taxon>
        <taxon>Vreelandella</taxon>
    </lineage>
</organism>
<dbReference type="PROSITE" id="PS51318">
    <property type="entry name" value="TAT"/>
    <property type="match status" value="1"/>
</dbReference>
<protein>
    <submittedName>
        <fullName evidence="2">Uncharacterized protein</fullName>
    </submittedName>
</protein>
<dbReference type="Proteomes" id="UP000320231">
    <property type="component" value="Chromosome"/>
</dbReference>
<reference evidence="2 3" key="1">
    <citation type="journal article" date="2019" name="Microbiol. Resour. Announc.">
        <title>Complete Genome Sequence of Halomonas sulfidaeris Strain Esulfide1 Isolated from a Metal Sulfide Rock at a Depth of 2,200 Meters, Obtained Using Nanopore Sequencing.</title>
        <authorList>
            <person name="Saito M."/>
            <person name="Nishigata A."/>
            <person name="Galipon J."/>
            <person name="Arakawa K."/>
        </authorList>
    </citation>
    <scope>NUCLEOTIDE SEQUENCE [LARGE SCALE GENOMIC DNA]</scope>
    <source>
        <strain evidence="2 3">ATCC BAA-803</strain>
    </source>
</reference>
<evidence type="ECO:0000313" key="2">
    <source>
        <dbReference type="EMBL" id="BBI64860.1"/>
    </source>
</evidence>
<gene>
    <name evidence="2" type="ORF">HSBAA_61660</name>
</gene>
<feature type="signal peptide" evidence="1">
    <location>
        <begin position="1"/>
        <end position="25"/>
    </location>
</feature>
<evidence type="ECO:0000256" key="1">
    <source>
        <dbReference type="SAM" id="SignalP"/>
    </source>
</evidence>
<sequence>MPNRREFLSGAVMAAAATAASPLLASDNRTGGSNAAKATRASLLPENPPLALDLFPEARFGVGGTQLGNMFRVTPMMRPG</sequence>
<dbReference type="KEGG" id="hsr:HSBAA_61660"/>
<evidence type="ECO:0000313" key="3">
    <source>
        <dbReference type="Proteomes" id="UP000320231"/>
    </source>
</evidence>
<dbReference type="EMBL" id="AP019514">
    <property type="protein sequence ID" value="BBI64860.1"/>
    <property type="molecule type" value="Genomic_DNA"/>
</dbReference>
<keyword evidence="1" id="KW-0732">Signal</keyword>